<reference evidence="1" key="1">
    <citation type="submission" date="2020-10" db="EMBL/GenBank/DDBJ databases">
        <authorList>
            <person name="Lu T."/>
            <person name="Wang Q."/>
            <person name="Han X."/>
        </authorList>
    </citation>
    <scope>NUCLEOTIDE SEQUENCE</scope>
    <source>
        <strain evidence="1">WQ 117</strain>
    </source>
</reference>
<protein>
    <recommendedName>
        <fullName evidence="3">Outer membrane protein beta-barrel domain-containing protein</fullName>
    </recommendedName>
</protein>
<name>A0A8J7FM11_9FLAO</name>
<accession>A0A8J7FM11</accession>
<comment type="caution">
    <text evidence="1">The sequence shown here is derived from an EMBL/GenBank/DDBJ whole genome shotgun (WGS) entry which is preliminary data.</text>
</comment>
<proteinExistence type="predicted"/>
<organism evidence="1 2">
    <name type="scientific">Faecalibacter rhinopitheci</name>
    <dbReference type="NCBI Taxonomy" id="2779678"/>
    <lineage>
        <taxon>Bacteria</taxon>
        <taxon>Pseudomonadati</taxon>
        <taxon>Bacteroidota</taxon>
        <taxon>Flavobacteriia</taxon>
        <taxon>Flavobacteriales</taxon>
        <taxon>Weeksellaceae</taxon>
        <taxon>Faecalibacter</taxon>
    </lineage>
</organism>
<dbReference type="RefSeq" id="WP_194182095.1">
    <property type="nucleotide sequence ID" value="NZ_JADGIK010000002.1"/>
</dbReference>
<dbReference type="AlphaFoldDB" id="A0A8J7FM11"/>
<keyword evidence="2" id="KW-1185">Reference proteome</keyword>
<evidence type="ECO:0000313" key="2">
    <source>
        <dbReference type="Proteomes" id="UP000608754"/>
    </source>
</evidence>
<gene>
    <name evidence="1" type="ORF">IM532_03690</name>
</gene>
<evidence type="ECO:0000313" key="1">
    <source>
        <dbReference type="EMBL" id="MBF0596565.1"/>
    </source>
</evidence>
<dbReference type="Proteomes" id="UP000608754">
    <property type="component" value="Unassembled WGS sequence"/>
</dbReference>
<dbReference type="EMBL" id="JADGIK010000002">
    <property type="protein sequence ID" value="MBF0596565.1"/>
    <property type="molecule type" value="Genomic_DNA"/>
</dbReference>
<evidence type="ECO:0008006" key="3">
    <source>
        <dbReference type="Google" id="ProtNLM"/>
    </source>
</evidence>
<sequence length="165" mass="18105">MKKIVICLAVVCAAIKINAQESNKTGIRVNTYAGLPVGYASNHSDINLGISIGYLGPINDIIKVGGHIGYDYSNVRNDSRLNNKSTFNYLMIGGSAEIDVYKNLYFGADLGYAFGQGKKTSGTHYFTPKLGYHYNELMDFYLHYKGVRFNGYQVASVGAGVAFKF</sequence>